<protein>
    <submittedName>
        <fullName evidence="2">Uncharacterized protein</fullName>
    </submittedName>
</protein>
<proteinExistence type="predicted"/>
<dbReference type="AlphaFoldDB" id="A0A518BE66"/>
<feature type="transmembrane region" description="Helical" evidence="1">
    <location>
        <begin position="12"/>
        <end position="33"/>
    </location>
</feature>
<keyword evidence="1" id="KW-1133">Transmembrane helix</keyword>
<dbReference type="RefSeq" id="WP_145061729.1">
    <property type="nucleotide sequence ID" value="NZ_CP036287.1"/>
</dbReference>
<accession>A0A518BE66</accession>
<keyword evidence="1" id="KW-0812">Transmembrane</keyword>
<evidence type="ECO:0000313" key="2">
    <source>
        <dbReference type="EMBL" id="QDU65275.1"/>
    </source>
</evidence>
<dbReference type="KEGG" id="pbap:Pla133_03390"/>
<evidence type="ECO:0000256" key="1">
    <source>
        <dbReference type="SAM" id="Phobius"/>
    </source>
</evidence>
<dbReference type="Proteomes" id="UP000316921">
    <property type="component" value="Chromosome"/>
</dbReference>
<gene>
    <name evidence="2" type="ORF">Pla133_03390</name>
</gene>
<reference evidence="2 3" key="1">
    <citation type="submission" date="2019-02" db="EMBL/GenBank/DDBJ databases">
        <title>Deep-cultivation of Planctomycetes and their phenomic and genomic characterization uncovers novel biology.</title>
        <authorList>
            <person name="Wiegand S."/>
            <person name="Jogler M."/>
            <person name="Boedeker C."/>
            <person name="Pinto D."/>
            <person name="Vollmers J."/>
            <person name="Rivas-Marin E."/>
            <person name="Kohn T."/>
            <person name="Peeters S.H."/>
            <person name="Heuer A."/>
            <person name="Rast P."/>
            <person name="Oberbeckmann S."/>
            <person name="Bunk B."/>
            <person name="Jeske O."/>
            <person name="Meyerdierks A."/>
            <person name="Storesund J.E."/>
            <person name="Kallscheuer N."/>
            <person name="Luecker S."/>
            <person name="Lage O.M."/>
            <person name="Pohl T."/>
            <person name="Merkel B.J."/>
            <person name="Hornburger P."/>
            <person name="Mueller R.-W."/>
            <person name="Bruemmer F."/>
            <person name="Labrenz M."/>
            <person name="Spormann A.M."/>
            <person name="Op den Camp H."/>
            <person name="Overmann J."/>
            <person name="Amann R."/>
            <person name="Jetten M.S.M."/>
            <person name="Mascher T."/>
            <person name="Medema M.H."/>
            <person name="Devos D.P."/>
            <person name="Kaster A.-K."/>
            <person name="Ovreas L."/>
            <person name="Rohde M."/>
            <person name="Galperin M.Y."/>
            <person name="Jogler C."/>
        </authorList>
    </citation>
    <scope>NUCLEOTIDE SEQUENCE [LARGE SCALE GENOMIC DNA]</scope>
    <source>
        <strain evidence="2 3">Pla133</strain>
    </source>
</reference>
<organism evidence="2 3">
    <name type="scientific">Engelhardtia mirabilis</name>
    <dbReference type="NCBI Taxonomy" id="2528011"/>
    <lineage>
        <taxon>Bacteria</taxon>
        <taxon>Pseudomonadati</taxon>
        <taxon>Planctomycetota</taxon>
        <taxon>Planctomycetia</taxon>
        <taxon>Planctomycetia incertae sedis</taxon>
        <taxon>Engelhardtia</taxon>
    </lineage>
</organism>
<feature type="transmembrane region" description="Helical" evidence="1">
    <location>
        <begin position="99"/>
        <end position="118"/>
    </location>
</feature>
<sequence length="129" mass="13829">MTAATERRANVLLRISAVLWVIWGLVHLLAGVMTVKGVVTGRTAEAFHAITSKVELSTLELDYPDAVGAVLCQHGFNLGWAGLVTFVCALLVWRANRSAVYLACLVGGLFDLGDFVFIDLGGFAPPRAQ</sequence>
<evidence type="ECO:0000313" key="3">
    <source>
        <dbReference type="Proteomes" id="UP000316921"/>
    </source>
</evidence>
<keyword evidence="3" id="KW-1185">Reference proteome</keyword>
<dbReference type="EMBL" id="CP036287">
    <property type="protein sequence ID" value="QDU65275.1"/>
    <property type="molecule type" value="Genomic_DNA"/>
</dbReference>
<keyword evidence="1" id="KW-0472">Membrane</keyword>
<name>A0A518BE66_9BACT</name>
<feature type="transmembrane region" description="Helical" evidence="1">
    <location>
        <begin position="66"/>
        <end position="92"/>
    </location>
</feature>